<comment type="subcellular location">
    <subcellularLocation>
        <location evidence="2">Mitochondrion inner membrane</location>
        <topology evidence="2">Peripheral membrane protein</topology>
        <orientation evidence="2">Matrix side</orientation>
    </subcellularLocation>
</comment>
<comment type="similarity">
    <text evidence="5">Belongs to the TAM41 family.</text>
</comment>
<keyword evidence="9" id="KW-0808">Transferase</keyword>
<evidence type="ECO:0000256" key="7">
    <source>
        <dbReference type="ARBA" id="ARBA00018337"/>
    </source>
</evidence>
<dbReference type="PANTHER" id="PTHR13619">
    <property type="entry name" value="PHOSPHATIDATE CYTIDYLYLTRANSFERASE, MITOCHONDRIAL"/>
    <property type="match status" value="1"/>
</dbReference>
<keyword evidence="13" id="KW-0443">Lipid metabolism</keyword>
<evidence type="ECO:0000256" key="6">
    <source>
        <dbReference type="ARBA" id="ARBA00012487"/>
    </source>
</evidence>
<dbReference type="GO" id="GO:0032049">
    <property type="term" value="P:cardiolipin biosynthetic process"/>
    <property type="evidence" value="ECO:0007669"/>
    <property type="project" value="InterPro"/>
</dbReference>
<dbReference type="GO" id="GO:0016024">
    <property type="term" value="P:CDP-diacylglycerol biosynthetic process"/>
    <property type="evidence" value="ECO:0007669"/>
    <property type="project" value="TreeGrafter"/>
</dbReference>
<evidence type="ECO:0000256" key="16">
    <source>
        <dbReference type="ARBA" id="ARBA00023209"/>
    </source>
</evidence>
<evidence type="ECO:0000256" key="12">
    <source>
        <dbReference type="ARBA" id="ARBA00022842"/>
    </source>
</evidence>
<comment type="pathway">
    <text evidence="4">Lipid metabolism.</text>
</comment>
<gene>
    <name evidence="19" type="ORF">WJX84_004892</name>
</gene>
<keyword evidence="10" id="KW-0548">Nucleotidyltransferase</keyword>
<evidence type="ECO:0000256" key="3">
    <source>
        <dbReference type="ARBA" id="ARBA00005119"/>
    </source>
</evidence>
<evidence type="ECO:0000256" key="10">
    <source>
        <dbReference type="ARBA" id="ARBA00022695"/>
    </source>
</evidence>
<dbReference type="PIRSF" id="PIRSF028840">
    <property type="entry name" value="Mmp37"/>
    <property type="match status" value="1"/>
</dbReference>
<evidence type="ECO:0000256" key="1">
    <source>
        <dbReference type="ARBA" id="ARBA00001946"/>
    </source>
</evidence>
<evidence type="ECO:0000256" key="17">
    <source>
        <dbReference type="ARBA" id="ARBA00023264"/>
    </source>
</evidence>
<keyword evidence="11" id="KW-0999">Mitochondrion inner membrane</keyword>
<dbReference type="Proteomes" id="UP001485043">
    <property type="component" value="Unassembled WGS sequence"/>
</dbReference>
<dbReference type="GO" id="GO:0005743">
    <property type="term" value="C:mitochondrial inner membrane"/>
    <property type="evidence" value="ECO:0007669"/>
    <property type="project" value="UniProtKB-SubCell"/>
</dbReference>
<evidence type="ECO:0000256" key="4">
    <source>
        <dbReference type="ARBA" id="ARBA00005189"/>
    </source>
</evidence>
<organism evidence="19 20">
    <name type="scientific">Apatococcus fuscideae</name>
    <dbReference type="NCBI Taxonomy" id="2026836"/>
    <lineage>
        <taxon>Eukaryota</taxon>
        <taxon>Viridiplantae</taxon>
        <taxon>Chlorophyta</taxon>
        <taxon>core chlorophytes</taxon>
        <taxon>Trebouxiophyceae</taxon>
        <taxon>Chlorellales</taxon>
        <taxon>Chlorellaceae</taxon>
        <taxon>Apatococcus</taxon>
    </lineage>
</organism>
<dbReference type="AlphaFoldDB" id="A0AAW1ST04"/>
<evidence type="ECO:0000256" key="14">
    <source>
        <dbReference type="ARBA" id="ARBA00023128"/>
    </source>
</evidence>
<comment type="caution">
    <text evidence="19">The sequence shown here is derived from an EMBL/GenBank/DDBJ whole genome shotgun (WGS) entry which is preliminary data.</text>
</comment>
<evidence type="ECO:0000256" key="15">
    <source>
        <dbReference type="ARBA" id="ARBA00023136"/>
    </source>
</evidence>
<name>A0AAW1ST04_9CHLO</name>
<accession>A0AAW1ST04</accession>
<dbReference type="GO" id="GO:0004605">
    <property type="term" value="F:phosphatidate cytidylyltransferase activity"/>
    <property type="evidence" value="ECO:0007669"/>
    <property type="project" value="UniProtKB-EC"/>
</dbReference>
<comment type="pathway">
    <text evidence="3">Phospholipid metabolism; CDP-diacylglycerol biosynthesis; CDP-diacylglycerol from sn-glycerol 3-phosphate: step 3/3.</text>
</comment>
<reference evidence="19 20" key="1">
    <citation type="journal article" date="2024" name="Nat. Commun.">
        <title>Phylogenomics reveals the evolutionary origins of lichenization in chlorophyte algae.</title>
        <authorList>
            <person name="Puginier C."/>
            <person name="Libourel C."/>
            <person name="Otte J."/>
            <person name="Skaloud P."/>
            <person name="Haon M."/>
            <person name="Grisel S."/>
            <person name="Petersen M."/>
            <person name="Berrin J.G."/>
            <person name="Delaux P.M."/>
            <person name="Dal Grande F."/>
            <person name="Keller J."/>
        </authorList>
    </citation>
    <scope>NUCLEOTIDE SEQUENCE [LARGE SCALE GENOMIC DNA]</scope>
    <source>
        <strain evidence="19 20">SAG 2523</strain>
    </source>
</reference>
<evidence type="ECO:0000256" key="11">
    <source>
        <dbReference type="ARBA" id="ARBA00022792"/>
    </source>
</evidence>
<dbReference type="PANTHER" id="PTHR13619:SF0">
    <property type="entry name" value="PHOSPHATIDATE CYTIDYLYLTRANSFERASE, MITOCHONDRIAL"/>
    <property type="match status" value="1"/>
</dbReference>
<evidence type="ECO:0000256" key="18">
    <source>
        <dbReference type="ARBA" id="ARBA00029893"/>
    </source>
</evidence>
<evidence type="ECO:0000256" key="5">
    <source>
        <dbReference type="ARBA" id="ARBA00005458"/>
    </source>
</evidence>
<comment type="cofactor">
    <cofactor evidence="1">
        <name>Mg(2+)</name>
        <dbReference type="ChEBI" id="CHEBI:18420"/>
    </cofactor>
</comment>
<evidence type="ECO:0000256" key="8">
    <source>
        <dbReference type="ARBA" id="ARBA00022516"/>
    </source>
</evidence>
<sequence length="344" mass="38267">MSSRAGTLAPQQLSNLLKLLPDVQYAFGYGSGVFRQPNLYEAGQQPLLDFVVAVEDPAAWHAQNIQQNRQHYSFLRWLGGGAIDLVTEHLAAGVFFNANVVLGDQRVKYGVVSLKRLHRDLQHWDDLFVAGRLHKPVIHIIRGNLEVSQSIAANLDAALRLALLLLPQRFSERDLYRTICRISYLGDIRMGIAEDADKVDRIVAGSFSSFEALYGRRMIQGRVAESAQLARSYTGSWRQTPSRAAHLQMTSELPMGLLTRACKVARVTMEDEAVGLARVRLMAGSNLLEKGNLQHSLTSAASSLVRRSSRRQALAGPLMAGPWASLTYLSQKVMKAWRRRPLPI</sequence>
<keyword evidence="14" id="KW-0496">Mitochondrion</keyword>
<keyword evidence="8" id="KW-0444">Lipid biosynthesis</keyword>
<protein>
    <recommendedName>
        <fullName evidence="7">Phosphatidate cytidylyltransferase, mitochondrial</fullName>
        <ecNumber evidence="6">2.7.7.41</ecNumber>
    </recommendedName>
    <alternativeName>
        <fullName evidence="18">CDP-diacylglycerol synthase</fullName>
    </alternativeName>
</protein>
<evidence type="ECO:0000256" key="13">
    <source>
        <dbReference type="ARBA" id="ARBA00023098"/>
    </source>
</evidence>
<keyword evidence="15" id="KW-0472">Membrane</keyword>
<dbReference type="Pfam" id="PF09139">
    <property type="entry name" value="Tam41_Mmp37"/>
    <property type="match status" value="1"/>
</dbReference>
<dbReference type="EMBL" id="JALJOV010000927">
    <property type="protein sequence ID" value="KAK9858420.1"/>
    <property type="molecule type" value="Genomic_DNA"/>
</dbReference>
<dbReference type="InterPro" id="IPR015222">
    <property type="entry name" value="Tam41"/>
</dbReference>
<dbReference type="EC" id="2.7.7.41" evidence="6"/>
<keyword evidence="20" id="KW-1185">Reference proteome</keyword>
<keyword evidence="16" id="KW-0594">Phospholipid biosynthesis</keyword>
<evidence type="ECO:0000313" key="20">
    <source>
        <dbReference type="Proteomes" id="UP001485043"/>
    </source>
</evidence>
<evidence type="ECO:0000313" key="19">
    <source>
        <dbReference type="EMBL" id="KAK9858420.1"/>
    </source>
</evidence>
<keyword evidence="17" id="KW-1208">Phospholipid metabolism</keyword>
<proteinExistence type="inferred from homology"/>
<keyword evidence="12" id="KW-0460">Magnesium</keyword>
<evidence type="ECO:0000256" key="2">
    <source>
        <dbReference type="ARBA" id="ARBA00004443"/>
    </source>
</evidence>
<evidence type="ECO:0000256" key="9">
    <source>
        <dbReference type="ARBA" id="ARBA00022679"/>
    </source>
</evidence>